<proteinExistence type="predicted"/>
<organism evidence="2 3">
    <name type="scientific">Streptomyces rectiviolaceus</name>
    <dbReference type="NCBI Taxonomy" id="332591"/>
    <lineage>
        <taxon>Bacteria</taxon>
        <taxon>Bacillati</taxon>
        <taxon>Actinomycetota</taxon>
        <taxon>Actinomycetes</taxon>
        <taxon>Kitasatosporales</taxon>
        <taxon>Streptomycetaceae</taxon>
        <taxon>Streptomyces</taxon>
    </lineage>
</organism>
<comment type="caution">
    <text evidence="2">The sequence shown here is derived from an EMBL/GenBank/DDBJ whole genome shotgun (WGS) entry which is preliminary data.</text>
</comment>
<sequence>MKIAKAAAGVVGVGIALGAVSPAFAAPQPPAGGGTQMLDSALKTTQDLKDPLGLVGVDAASGELRGDPAAATAKVDNAVQGAVSMIGGLPAGAPLG</sequence>
<dbReference type="EMBL" id="BAAAUG010000041">
    <property type="protein sequence ID" value="GAA3103241.1"/>
    <property type="molecule type" value="Genomic_DNA"/>
</dbReference>
<accession>A0ABP6MFV2</accession>
<dbReference type="RefSeq" id="WP_344521081.1">
    <property type="nucleotide sequence ID" value="NZ_BAAAUG010000041.1"/>
</dbReference>
<reference evidence="3" key="1">
    <citation type="journal article" date="2019" name="Int. J. Syst. Evol. Microbiol.">
        <title>The Global Catalogue of Microorganisms (GCM) 10K type strain sequencing project: providing services to taxonomists for standard genome sequencing and annotation.</title>
        <authorList>
            <consortium name="The Broad Institute Genomics Platform"/>
            <consortium name="The Broad Institute Genome Sequencing Center for Infectious Disease"/>
            <person name="Wu L."/>
            <person name="Ma J."/>
        </authorList>
    </citation>
    <scope>NUCLEOTIDE SEQUENCE [LARGE SCALE GENOMIC DNA]</scope>
    <source>
        <strain evidence="3">JCM 9092</strain>
    </source>
</reference>
<gene>
    <name evidence="2" type="ORF">GCM10010449_27880</name>
</gene>
<keyword evidence="1" id="KW-0732">Signal</keyword>
<feature type="chain" id="PRO_5045281691" description="Secreted protein" evidence="1">
    <location>
        <begin position="26"/>
        <end position="96"/>
    </location>
</feature>
<feature type="signal peptide" evidence="1">
    <location>
        <begin position="1"/>
        <end position="25"/>
    </location>
</feature>
<evidence type="ECO:0000313" key="3">
    <source>
        <dbReference type="Proteomes" id="UP001501637"/>
    </source>
</evidence>
<evidence type="ECO:0008006" key="4">
    <source>
        <dbReference type="Google" id="ProtNLM"/>
    </source>
</evidence>
<keyword evidence="3" id="KW-1185">Reference proteome</keyword>
<evidence type="ECO:0000256" key="1">
    <source>
        <dbReference type="SAM" id="SignalP"/>
    </source>
</evidence>
<protein>
    <recommendedName>
        <fullName evidence="4">Secreted protein</fullName>
    </recommendedName>
</protein>
<evidence type="ECO:0000313" key="2">
    <source>
        <dbReference type="EMBL" id="GAA3103241.1"/>
    </source>
</evidence>
<name>A0ABP6MFV2_9ACTN</name>
<dbReference type="Proteomes" id="UP001501637">
    <property type="component" value="Unassembled WGS sequence"/>
</dbReference>